<evidence type="ECO:0000256" key="2">
    <source>
        <dbReference type="ARBA" id="ARBA00023012"/>
    </source>
</evidence>
<evidence type="ECO:0000256" key="4">
    <source>
        <dbReference type="ARBA" id="ARBA00023125"/>
    </source>
</evidence>
<dbReference type="Proteomes" id="UP000223709">
    <property type="component" value="Chromosome"/>
</dbReference>
<keyword evidence="2" id="KW-0902">Two-component regulatory system</keyword>
<dbReference type="GO" id="GO:0032993">
    <property type="term" value="C:protein-DNA complex"/>
    <property type="evidence" value="ECO:0007669"/>
    <property type="project" value="TreeGrafter"/>
</dbReference>
<evidence type="ECO:0000256" key="5">
    <source>
        <dbReference type="ARBA" id="ARBA00023163"/>
    </source>
</evidence>
<dbReference type="Gene3D" id="1.10.10.10">
    <property type="entry name" value="Winged helix-like DNA-binding domain superfamily/Winged helix DNA-binding domain"/>
    <property type="match status" value="1"/>
</dbReference>
<feature type="domain" description="OmpR/PhoB-type" evidence="7">
    <location>
        <begin position="36"/>
        <end position="131"/>
    </location>
</feature>
<protein>
    <submittedName>
        <fullName evidence="8">Transcriptional regulator</fullName>
    </submittedName>
</protein>
<keyword evidence="5" id="KW-0804">Transcription</keyword>
<reference evidence="8 9" key="1">
    <citation type="submission" date="2017-10" db="EMBL/GenBank/DDBJ databases">
        <title>Complete Genome Sequence of Faecalibacterium prausnitzii isolated from the gut of healthy adult Indian.</title>
        <authorList>
            <person name="Bag S."/>
            <person name="Ghosh T.S."/>
            <person name="Das B."/>
        </authorList>
    </citation>
    <scope>NUCLEOTIDE SEQUENCE [LARGE SCALE GENOMIC DNA]</scope>
    <source>
        <strain evidence="8 9">Indica</strain>
    </source>
</reference>
<evidence type="ECO:0000256" key="6">
    <source>
        <dbReference type="PROSITE-ProRule" id="PRU01091"/>
    </source>
</evidence>
<dbReference type="SMART" id="SM00862">
    <property type="entry name" value="Trans_reg_C"/>
    <property type="match status" value="1"/>
</dbReference>
<keyword evidence="1" id="KW-0597">Phosphoprotein</keyword>
<dbReference type="GO" id="GO:0006355">
    <property type="term" value="P:regulation of DNA-templated transcription"/>
    <property type="evidence" value="ECO:0007669"/>
    <property type="project" value="InterPro"/>
</dbReference>
<name>A0A291TCG8_9FIRM</name>
<dbReference type="CDD" id="cd00383">
    <property type="entry name" value="trans_reg_C"/>
    <property type="match status" value="1"/>
</dbReference>
<dbReference type="GO" id="GO:0000976">
    <property type="term" value="F:transcription cis-regulatory region binding"/>
    <property type="evidence" value="ECO:0007669"/>
    <property type="project" value="TreeGrafter"/>
</dbReference>
<feature type="DNA-binding region" description="OmpR/PhoB-type" evidence="6">
    <location>
        <begin position="36"/>
        <end position="131"/>
    </location>
</feature>
<gene>
    <name evidence="8" type="ORF">CRH10_11005</name>
</gene>
<dbReference type="AlphaFoldDB" id="A0A291TCG8"/>
<evidence type="ECO:0000256" key="3">
    <source>
        <dbReference type="ARBA" id="ARBA00023015"/>
    </source>
</evidence>
<dbReference type="PANTHER" id="PTHR48111:SF1">
    <property type="entry name" value="TWO-COMPONENT RESPONSE REGULATOR ORR33"/>
    <property type="match status" value="1"/>
</dbReference>
<dbReference type="Pfam" id="PF00486">
    <property type="entry name" value="Trans_reg_C"/>
    <property type="match status" value="1"/>
</dbReference>
<dbReference type="GO" id="GO:0005829">
    <property type="term" value="C:cytosol"/>
    <property type="evidence" value="ECO:0007669"/>
    <property type="project" value="TreeGrafter"/>
</dbReference>
<dbReference type="PROSITE" id="PS51755">
    <property type="entry name" value="OMPR_PHOB"/>
    <property type="match status" value="1"/>
</dbReference>
<evidence type="ECO:0000313" key="8">
    <source>
        <dbReference type="EMBL" id="ATL90788.1"/>
    </source>
</evidence>
<sequence length="138" mass="15654">MIVIKTRQPDPELEQKIRMLLEREHIEAEQISIDSWEKLVLPGLTLDGMTHEVSCNGRKVSLTRLEFDLLLMLASHEGQIFSKEELFRAVWGQNCDDTLKVVANTVSNLRKKLAGCGSFIRTTHGGYIFVSQKENDPA</sequence>
<dbReference type="GO" id="GO:0000156">
    <property type="term" value="F:phosphorelay response regulator activity"/>
    <property type="evidence" value="ECO:0007669"/>
    <property type="project" value="TreeGrafter"/>
</dbReference>
<proteinExistence type="predicted"/>
<keyword evidence="3" id="KW-0805">Transcription regulation</keyword>
<evidence type="ECO:0000313" key="9">
    <source>
        <dbReference type="Proteomes" id="UP000223709"/>
    </source>
</evidence>
<dbReference type="EMBL" id="CP023819">
    <property type="protein sequence ID" value="ATL90788.1"/>
    <property type="molecule type" value="Genomic_DNA"/>
</dbReference>
<organism evidence="8 9">
    <name type="scientific">Faecalibacterium prausnitzii</name>
    <dbReference type="NCBI Taxonomy" id="853"/>
    <lineage>
        <taxon>Bacteria</taxon>
        <taxon>Bacillati</taxon>
        <taxon>Bacillota</taxon>
        <taxon>Clostridia</taxon>
        <taxon>Eubacteriales</taxon>
        <taxon>Oscillospiraceae</taxon>
        <taxon>Faecalibacterium</taxon>
    </lineage>
</organism>
<dbReference type="PANTHER" id="PTHR48111">
    <property type="entry name" value="REGULATOR OF RPOS"/>
    <property type="match status" value="1"/>
</dbReference>
<dbReference type="InterPro" id="IPR001867">
    <property type="entry name" value="OmpR/PhoB-type_DNA-bd"/>
</dbReference>
<dbReference type="InterPro" id="IPR016032">
    <property type="entry name" value="Sig_transdc_resp-reg_C-effctor"/>
</dbReference>
<dbReference type="InterPro" id="IPR039420">
    <property type="entry name" value="WalR-like"/>
</dbReference>
<dbReference type="RefSeq" id="WP_098924551.1">
    <property type="nucleotide sequence ID" value="NZ_CP023819.1"/>
</dbReference>
<accession>A0A291TCG8</accession>
<dbReference type="SUPFAM" id="SSF46894">
    <property type="entry name" value="C-terminal effector domain of the bipartite response regulators"/>
    <property type="match status" value="1"/>
</dbReference>
<dbReference type="InterPro" id="IPR036388">
    <property type="entry name" value="WH-like_DNA-bd_sf"/>
</dbReference>
<evidence type="ECO:0000256" key="1">
    <source>
        <dbReference type="ARBA" id="ARBA00022553"/>
    </source>
</evidence>
<keyword evidence="4 6" id="KW-0238">DNA-binding</keyword>
<evidence type="ECO:0000259" key="7">
    <source>
        <dbReference type="PROSITE" id="PS51755"/>
    </source>
</evidence>